<dbReference type="Gene3D" id="1.10.1760.20">
    <property type="match status" value="1"/>
</dbReference>
<evidence type="ECO:0000256" key="1">
    <source>
        <dbReference type="SAM" id="Phobius"/>
    </source>
</evidence>
<feature type="transmembrane region" description="Helical" evidence="1">
    <location>
        <begin position="86"/>
        <end position="105"/>
    </location>
</feature>
<proteinExistence type="predicted"/>
<dbReference type="eggNOG" id="COG4720">
    <property type="taxonomic scope" value="Bacteria"/>
</dbReference>
<evidence type="ECO:0000313" key="2">
    <source>
        <dbReference type="EMBL" id="KRL86211.1"/>
    </source>
</evidence>
<keyword evidence="1" id="KW-1133">Transmembrane helix</keyword>
<organism evidence="2 3">
    <name type="scientific">Ligilactobacillus apodemi DSM 16634 = JCM 16172</name>
    <dbReference type="NCBI Taxonomy" id="1423724"/>
    <lineage>
        <taxon>Bacteria</taxon>
        <taxon>Bacillati</taxon>
        <taxon>Bacillota</taxon>
        <taxon>Bacilli</taxon>
        <taxon>Lactobacillales</taxon>
        <taxon>Lactobacillaceae</taxon>
        <taxon>Ligilactobacillus</taxon>
    </lineage>
</organism>
<feature type="transmembrane region" description="Helical" evidence="1">
    <location>
        <begin position="49"/>
        <end position="74"/>
    </location>
</feature>
<keyword evidence="1" id="KW-0812">Transmembrane</keyword>
<dbReference type="AlphaFoldDB" id="A0A0R1U4G1"/>
<dbReference type="PATRIC" id="fig|1423724.4.peg.2007"/>
<dbReference type="EMBL" id="AZFT01000030">
    <property type="protein sequence ID" value="KRL86211.1"/>
    <property type="molecule type" value="Genomic_DNA"/>
</dbReference>
<dbReference type="NCBIfam" id="TIGR04518">
    <property type="entry name" value="ECF_S_folT_fam"/>
    <property type="match status" value="1"/>
</dbReference>
<dbReference type="InterPro" id="IPR024529">
    <property type="entry name" value="ECF_trnsprt_substrate-spec"/>
</dbReference>
<name>A0A0R1U4G1_9LACO</name>
<accession>A0A0R1U4G1</accession>
<dbReference type="GO" id="GO:0022857">
    <property type="term" value="F:transmembrane transporter activity"/>
    <property type="evidence" value="ECO:0007669"/>
    <property type="project" value="InterPro"/>
</dbReference>
<feature type="transmembrane region" description="Helical" evidence="1">
    <location>
        <begin position="155"/>
        <end position="172"/>
    </location>
</feature>
<comment type="caution">
    <text evidence="2">The sequence shown here is derived from an EMBL/GenBank/DDBJ whole genome shotgun (WGS) entry which is preliminary data.</text>
</comment>
<feature type="transmembrane region" description="Helical" evidence="1">
    <location>
        <begin position="114"/>
        <end position="135"/>
    </location>
</feature>
<keyword evidence="3" id="KW-1185">Reference proteome</keyword>
<dbReference type="Pfam" id="PF12822">
    <property type="entry name" value="ECF_trnsprt"/>
    <property type="match status" value="1"/>
</dbReference>
<dbReference type="Proteomes" id="UP000051324">
    <property type="component" value="Unassembled WGS sequence"/>
</dbReference>
<dbReference type="STRING" id="1423724.FC32_GL001923"/>
<keyword evidence="1" id="KW-0472">Membrane</keyword>
<evidence type="ECO:0000313" key="3">
    <source>
        <dbReference type="Proteomes" id="UP000051324"/>
    </source>
</evidence>
<sequence>MFFMTNLTWRSPKLNTRTITLAAMLIALQTVLSKLSFGSDSMVKIGIGFIGTTLIGYYLGPWLGGISLVLADLIKSTIFATGSTFFIGYTFSAFISGVIVGAFLYQQKITWQRLAIYQFVQILVSNIFFNTLWIYLMYHTPVWALLSVRVPKNVIMWPIEAIISFMILRAVSRFDTRIKH</sequence>
<reference evidence="2 3" key="1">
    <citation type="journal article" date="2015" name="Genome Announc.">
        <title>Expanding the biotechnology potential of lactobacilli through comparative genomics of 213 strains and associated genera.</title>
        <authorList>
            <person name="Sun Z."/>
            <person name="Harris H.M."/>
            <person name="McCann A."/>
            <person name="Guo C."/>
            <person name="Argimon S."/>
            <person name="Zhang W."/>
            <person name="Yang X."/>
            <person name="Jeffery I.B."/>
            <person name="Cooney J.C."/>
            <person name="Kagawa T.F."/>
            <person name="Liu W."/>
            <person name="Song Y."/>
            <person name="Salvetti E."/>
            <person name="Wrobel A."/>
            <person name="Rasinkangas P."/>
            <person name="Parkhill J."/>
            <person name="Rea M.C."/>
            <person name="O'Sullivan O."/>
            <person name="Ritari J."/>
            <person name="Douillard F.P."/>
            <person name="Paul Ross R."/>
            <person name="Yang R."/>
            <person name="Briner A.E."/>
            <person name="Felis G.E."/>
            <person name="de Vos W.M."/>
            <person name="Barrangou R."/>
            <person name="Klaenhammer T.R."/>
            <person name="Caufield P.W."/>
            <person name="Cui Y."/>
            <person name="Zhang H."/>
            <person name="O'Toole P.W."/>
        </authorList>
    </citation>
    <scope>NUCLEOTIDE SEQUENCE [LARGE SCALE GENOMIC DNA]</scope>
    <source>
        <strain evidence="2 3">DSM 16634</strain>
    </source>
</reference>
<dbReference type="InterPro" id="IPR030949">
    <property type="entry name" value="ECF_S_folate_fam"/>
</dbReference>
<feature type="transmembrane region" description="Helical" evidence="1">
    <location>
        <begin position="20"/>
        <end position="37"/>
    </location>
</feature>
<protein>
    <submittedName>
        <fullName evidence="2">Uncharacterized protein</fullName>
    </submittedName>
</protein>
<gene>
    <name evidence="2" type="ORF">FC32_GL001923</name>
</gene>